<name>A0A317VHP8_9EURO</name>
<accession>A0A317VHP8</accession>
<evidence type="ECO:0000256" key="1">
    <source>
        <dbReference type="SAM" id="MobiDB-lite"/>
    </source>
</evidence>
<dbReference type="Proteomes" id="UP000247233">
    <property type="component" value="Unassembled WGS sequence"/>
</dbReference>
<feature type="compositionally biased region" description="Low complexity" evidence="1">
    <location>
        <begin position="87"/>
        <end position="99"/>
    </location>
</feature>
<protein>
    <submittedName>
        <fullName evidence="2">Uncharacterized protein</fullName>
    </submittedName>
</protein>
<keyword evidence="3" id="KW-1185">Reference proteome</keyword>
<dbReference type="AlphaFoldDB" id="A0A317VHP8"/>
<feature type="compositionally biased region" description="Polar residues" evidence="1">
    <location>
        <begin position="65"/>
        <end position="86"/>
    </location>
</feature>
<comment type="caution">
    <text evidence="2">The sequence shown here is derived from an EMBL/GenBank/DDBJ whole genome shotgun (WGS) entry which is preliminary data.</text>
</comment>
<feature type="region of interest" description="Disordered" evidence="1">
    <location>
        <begin position="58"/>
        <end position="99"/>
    </location>
</feature>
<dbReference type="EMBL" id="MSFL01000025">
    <property type="protein sequence ID" value="PWY72979.1"/>
    <property type="molecule type" value="Genomic_DNA"/>
</dbReference>
<sequence length="282" mass="31813">MRSMTFLEAGSAIMRFPAPGYSVFPDEKLQREISVMRFIEEKTLIRVPHVLYHGTVEESPAGSIAPNQRTNNRSTSPASTNTRTPDPSSAPAPAQSKSQPATDELVFVCPGCVIIFSDILNSSGPPCPHLSACMRCTVCGSLEKEGYLTSATAKELVRNQFTKTYKRFFSYTEQPEQWLKRAGPETVHIIERKFYDLFKQDAVERYSHMARCRANKKLGCYRWRMRGDRMFRGINLRNVYRLFLEDLARKGRLKGGVVAVERDRRVVGMGMGMEEGKGVVGL</sequence>
<proteinExistence type="predicted"/>
<gene>
    <name evidence="2" type="ORF">BO70DRAFT_399052</name>
</gene>
<dbReference type="VEuPathDB" id="FungiDB:BO70DRAFT_399052"/>
<evidence type="ECO:0000313" key="3">
    <source>
        <dbReference type="Proteomes" id="UP000247233"/>
    </source>
</evidence>
<dbReference type="RefSeq" id="XP_025396633.1">
    <property type="nucleotide sequence ID" value="XM_025546841.1"/>
</dbReference>
<organism evidence="2 3">
    <name type="scientific">Aspergillus heteromorphus CBS 117.55</name>
    <dbReference type="NCBI Taxonomy" id="1448321"/>
    <lineage>
        <taxon>Eukaryota</taxon>
        <taxon>Fungi</taxon>
        <taxon>Dikarya</taxon>
        <taxon>Ascomycota</taxon>
        <taxon>Pezizomycotina</taxon>
        <taxon>Eurotiomycetes</taxon>
        <taxon>Eurotiomycetidae</taxon>
        <taxon>Eurotiales</taxon>
        <taxon>Aspergillaceae</taxon>
        <taxon>Aspergillus</taxon>
        <taxon>Aspergillus subgen. Circumdati</taxon>
    </lineage>
</organism>
<evidence type="ECO:0000313" key="2">
    <source>
        <dbReference type="EMBL" id="PWY72979.1"/>
    </source>
</evidence>
<reference evidence="2 3" key="1">
    <citation type="submission" date="2016-12" db="EMBL/GenBank/DDBJ databases">
        <title>The genomes of Aspergillus section Nigri reveals drivers in fungal speciation.</title>
        <authorList>
            <consortium name="DOE Joint Genome Institute"/>
            <person name="Vesth T.C."/>
            <person name="Nybo J."/>
            <person name="Theobald S."/>
            <person name="Brandl J."/>
            <person name="Frisvad J.C."/>
            <person name="Nielsen K.F."/>
            <person name="Lyhne E.K."/>
            <person name="Kogle M.E."/>
            <person name="Kuo A."/>
            <person name="Riley R."/>
            <person name="Clum A."/>
            <person name="Nolan M."/>
            <person name="Lipzen A."/>
            <person name="Salamov A."/>
            <person name="Henrissat B."/>
            <person name="Wiebenga A."/>
            <person name="De Vries R.P."/>
            <person name="Grigoriev I.V."/>
            <person name="Mortensen U.H."/>
            <person name="Andersen M.R."/>
            <person name="Baker S.E."/>
        </authorList>
    </citation>
    <scope>NUCLEOTIDE SEQUENCE [LARGE SCALE GENOMIC DNA]</scope>
    <source>
        <strain evidence="2 3">CBS 117.55</strain>
    </source>
</reference>
<dbReference type="GeneID" id="37069078"/>
<dbReference type="STRING" id="1448321.A0A317VHP8"/>
<dbReference type="OrthoDB" id="5412996at2759"/>